<dbReference type="AlphaFoldDB" id="A0A3N4JIL7"/>
<name>A0A3N4JIL7_9PEZI</name>
<dbReference type="EMBL" id="ML120416">
    <property type="protein sequence ID" value="RPA96250.1"/>
    <property type="molecule type" value="Genomic_DNA"/>
</dbReference>
<gene>
    <name evidence="1" type="ORF">L873DRAFT_1811648</name>
</gene>
<proteinExistence type="predicted"/>
<keyword evidence="2" id="KW-1185">Reference proteome</keyword>
<accession>A0A3N4JIL7</accession>
<evidence type="ECO:0000313" key="2">
    <source>
        <dbReference type="Proteomes" id="UP000276215"/>
    </source>
</evidence>
<reference evidence="1 2" key="1">
    <citation type="journal article" date="2018" name="Nat. Ecol. Evol.">
        <title>Pezizomycetes genomes reveal the molecular basis of ectomycorrhizal truffle lifestyle.</title>
        <authorList>
            <person name="Murat C."/>
            <person name="Payen T."/>
            <person name="Noel B."/>
            <person name="Kuo A."/>
            <person name="Morin E."/>
            <person name="Chen J."/>
            <person name="Kohler A."/>
            <person name="Krizsan K."/>
            <person name="Balestrini R."/>
            <person name="Da Silva C."/>
            <person name="Montanini B."/>
            <person name="Hainaut M."/>
            <person name="Levati E."/>
            <person name="Barry K.W."/>
            <person name="Belfiori B."/>
            <person name="Cichocki N."/>
            <person name="Clum A."/>
            <person name="Dockter R.B."/>
            <person name="Fauchery L."/>
            <person name="Guy J."/>
            <person name="Iotti M."/>
            <person name="Le Tacon F."/>
            <person name="Lindquist E.A."/>
            <person name="Lipzen A."/>
            <person name="Malagnac F."/>
            <person name="Mello A."/>
            <person name="Molinier V."/>
            <person name="Miyauchi S."/>
            <person name="Poulain J."/>
            <person name="Riccioni C."/>
            <person name="Rubini A."/>
            <person name="Sitrit Y."/>
            <person name="Splivallo R."/>
            <person name="Traeger S."/>
            <person name="Wang M."/>
            <person name="Zifcakova L."/>
            <person name="Wipf D."/>
            <person name="Zambonelli A."/>
            <person name="Paolocci F."/>
            <person name="Nowrousian M."/>
            <person name="Ottonello S."/>
            <person name="Baldrian P."/>
            <person name="Spatafora J.W."/>
            <person name="Henrissat B."/>
            <person name="Nagy L.G."/>
            <person name="Aury J.M."/>
            <person name="Wincker P."/>
            <person name="Grigoriev I.V."/>
            <person name="Bonfante P."/>
            <person name="Martin F.M."/>
        </authorList>
    </citation>
    <scope>NUCLEOTIDE SEQUENCE [LARGE SCALE GENOMIC DNA]</scope>
    <source>
        <strain evidence="1 2">120613-1</strain>
    </source>
</reference>
<protein>
    <submittedName>
        <fullName evidence="1">Uncharacterized protein</fullName>
    </submittedName>
</protein>
<sequence>MSHPSGGGLPRFISDSSMIPVLQTVNVIPVFQYSSLSDLMGNYYCQFINWVGIDFIRPGQTVPEESCLGSP</sequence>
<organism evidence="1 2">
    <name type="scientific">Choiromyces venosus 120613-1</name>
    <dbReference type="NCBI Taxonomy" id="1336337"/>
    <lineage>
        <taxon>Eukaryota</taxon>
        <taxon>Fungi</taxon>
        <taxon>Dikarya</taxon>
        <taxon>Ascomycota</taxon>
        <taxon>Pezizomycotina</taxon>
        <taxon>Pezizomycetes</taxon>
        <taxon>Pezizales</taxon>
        <taxon>Tuberaceae</taxon>
        <taxon>Choiromyces</taxon>
    </lineage>
</organism>
<dbReference type="Proteomes" id="UP000276215">
    <property type="component" value="Unassembled WGS sequence"/>
</dbReference>
<evidence type="ECO:0000313" key="1">
    <source>
        <dbReference type="EMBL" id="RPA96250.1"/>
    </source>
</evidence>